<feature type="region of interest" description="Disordered" evidence="1">
    <location>
        <begin position="138"/>
        <end position="164"/>
    </location>
</feature>
<evidence type="ECO:0000256" key="1">
    <source>
        <dbReference type="SAM" id="MobiDB-lite"/>
    </source>
</evidence>
<protein>
    <submittedName>
        <fullName evidence="2">Uncharacterized protein</fullName>
    </submittedName>
</protein>
<evidence type="ECO:0000313" key="2">
    <source>
        <dbReference type="EMBL" id="CAF9929710.1"/>
    </source>
</evidence>
<reference evidence="2" key="1">
    <citation type="submission" date="2021-03" db="EMBL/GenBank/DDBJ databases">
        <authorList>
            <person name="Tagirdzhanova G."/>
        </authorList>
    </citation>
    <scope>NUCLEOTIDE SEQUENCE</scope>
</reference>
<dbReference type="Proteomes" id="UP000664534">
    <property type="component" value="Unassembled WGS sequence"/>
</dbReference>
<dbReference type="AlphaFoldDB" id="A0A8H3IQJ8"/>
<keyword evidence="3" id="KW-1185">Reference proteome</keyword>
<comment type="caution">
    <text evidence="2">The sequence shown here is derived from an EMBL/GenBank/DDBJ whole genome shotgun (WGS) entry which is preliminary data.</text>
</comment>
<proteinExistence type="predicted"/>
<feature type="compositionally biased region" description="Polar residues" evidence="1">
    <location>
        <begin position="238"/>
        <end position="252"/>
    </location>
</feature>
<feature type="region of interest" description="Disordered" evidence="1">
    <location>
        <begin position="99"/>
        <end position="126"/>
    </location>
</feature>
<feature type="compositionally biased region" description="Polar residues" evidence="1">
    <location>
        <begin position="260"/>
        <end position="275"/>
    </location>
</feature>
<name>A0A8H3IQJ8_9LECA</name>
<feature type="compositionally biased region" description="Polar residues" evidence="1">
    <location>
        <begin position="101"/>
        <end position="126"/>
    </location>
</feature>
<dbReference type="EMBL" id="CAJPDT010000054">
    <property type="protein sequence ID" value="CAF9929710.1"/>
    <property type="molecule type" value="Genomic_DNA"/>
</dbReference>
<accession>A0A8H3IQJ8</accession>
<sequence>MQKPFNAEGLDLTFLFDSTYPDPSITEANDMAAAPTAMPGFTPEQASSLQRLLSASINEALQPLLRPLGEFLRAWEKGPQPLSFNTSSTYSTSPGLDVETHSLTPSASHHQLSSTGFVQPSAVESQASLNERDIKNAFQPKREHSSNGINVNLEVGPPSSFDRVPTKRKATALDEAMNTAAKKNCTFGLVGNETFANPDVERCSTEVQVKEEPTPETALQSLRPSSTEEHASMFLSPAPTQSDTQPASSQDQAMEESSADTESIQWQSHPASTDATAAALRPLDTSQTEGWLEFAEDSAGLKTLFKDEPRMDKPCPTKDYFAEKPASLAQPWYVYQRSFPRLPFNAPFGCAHVIDVTKTYHNKSAPSIRMADIVVTFLYNYCPDLLHAFLNFTRHPEFSFARIEAFGGERHHFSIERSGLTVTCSLRQPEHPKEQKSAEGERYDEEALIEQFGAIGPERMQFMCEMIPWGKWMNKSWSSGNLSRQGYSRDSKRAIERYAHAFGLFVFKSGMWMEGEGVTFEGGATKA</sequence>
<evidence type="ECO:0000313" key="3">
    <source>
        <dbReference type="Proteomes" id="UP000664534"/>
    </source>
</evidence>
<dbReference type="OrthoDB" id="5395789at2759"/>
<gene>
    <name evidence="2" type="ORF">IMSHALPRED_007984</name>
</gene>
<organism evidence="2 3">
    <name type="scientific">Imshaugia aleurites</name>
    <dbReference type="NCBI Taxonomy" id="172621"/>
    <lineage>
        <taxon>Eukaryota</taxon>
        <taxon>Fungi</taxon>
        <taxon>Dikarya</taxon>
        <taxon>Ascomycota</taxon>
        <taxon>Pezizomycotina</taxon>
        <taxon>Lecanoromycetes</taxon>
        <taxon>OSLEUM clade</taxon>
        <taxon>Lecanoromycetidae</taxon>
        <taxon>Lecanorales</taxon>
        <taxon>Lecanorineae</taxon>
        <taxon>Parmeliaceae</taxon>
        <taxon>Imshaugia</taxon>
    </lineage>
</organism>
<feature type="region of interest" description="Disordered" evidence="1">
    <location>
        <begin position="204"/>
        <end position="276"/>
    </location>
</feature>
<feature type="compositionally biased region" description="Basic and acidic residues" evidence="1">
    <location>
        <begin position="204"/>
        <end position="213"/>
    </location>
</feature>